<keyword evidence="1" id="KW-0812">Transmembrane</keyword>
<dbReference type="Proteomes" id="UP000247702">
    <property type="component" value="Unassembled WGS sequence"/>
</dbReference>
<feature type="transmembrane region" description="Helical" evidence="1">
    <location>
        <begin position="95"/>
        <end position="113"/>
    </location>
</feature>
<feature type="transmembrane region" description="Helical" evidence="1">
    <location>
        <begin position="119"/>
        <end position="137"/>
    </location>
</feature>
<name>A0A2Z6RS01_9GLOM</name>
<evidence type="ECO:0000313" key="3">
    <source>
        <dbReference type="Proteomes" id="UP000247702"/>
    </source>
</evidence>
<evidence type="ECO:0000256" key="1">
    <source>
        <dbReference type="SAM" id="Phobius"/>
    </source>
</evidence>
<comment type="caution">
    <text evidence="2">The sequence shown here is derived from an EMBL/GenBank/DDBJ whole genome shotgun (WGS) entry which is preliminary data.</text>
</comment>
<protein>
    <submittedName>
        <fullName evidence="2">Uncharacterized protein</fullName>
    </submittedName>
</protein>
<keyword evidence="1" id="KW-1133">Transmembrane helix</keyword>
<feature type="transmembrane region" description="Helical" evidence="1">
    <location>
        <begin position="157"/>
        <end position="174"/>
    </location>
</feature>
<sequence>MSRYNLFLKISNVVAYILVIAVNTAVQFKGYENSKPDEPISNSTLIYGNWTVPETYLLPANYTFGIWGLIYTLLFGFIIYQWFEAAETATIEGIRFYHVIASILNAAFLLIWGNSKIRVLIDAFVLTTLCLAVFRAYDNVTTHYPPKDIKDRLFIHYPFTIYAAWSLVATFLNYWAAIPFLNTVFFSTVAIIVLGIIGYDYNKHHDAVFSATIAWALVGIAVRQQDTMAILIASSVSSGVILGGILRKWINTGYAYRELRRNRLRDVGETDPLLA</sequence>
<feature type="transmembrane region" description="Helical" evidence="1">
    <location>
        <begin position="228"/>
        <end position="250"/>
    </location>
</feature>
<feature type="transmembrane region" description="Helical" evidence="1">
    <location>
        <begin position="7"/>
        <end position="26"/>
    </location>
</feature>
<dbReference type="AlphaFoldDB" id="A0A2Z6RS01"/>
<organism evidence="2 3">
    <name type="scientific">Rhizophagus clarus</name>
    <dbReference type="NCBI Taxonomy" id="94130"/>
    <lineage>
        <taxon>Eukaryota</taxon>
        <taxon>Fungi</taxon>
        <taxon>Fungi incertae sedis</taxon>
        <taxon>Mucoromycota</taxon>
        <taxon>Glomeromycotina</taxon>
        <taxon>Glomeromycetes</taxon>
        <taxon>Glomerales</taxon>
        <taxon>Glomeraceae</taxon>
        <taxon>Rhizophagus</taxon>
    </lineage>
</organism>
<accession>A0A2Z6RS01</accession>
<dbReference type="PANTHER" id="PTHR33802:SF1">
    <property type="entry name" value="XK-RELATED PROTEIN"/>
    <property type="match status" value="1"/>
</dbReference>
<keyword evidence="3" id="KW-1185">Reference proteome</keyword>
<proteinExistence type="predicted"/>
<gene>
    <name evidence="2" type="ORF">RclHR1_06230024</name>
</gene>
<dbReference type="EMBL" id="BEXD01004008">
    <property type="protein sequence ID" value="GBC05464.1"/>
    <property type="molecule type" value="Genomic_DNA"/>
</dbReference>
<keyword evidence="1" id="KW-0472">Membrane</keyword>
<evidence type="ECO:0000313" key="2">
    <source>
        <dbReference type="EMBL" id="GBC05464.1"/>
    </source>
</evidence>
<feature type="transmembrane region" description="Helical" evidence="1">
    <location>
        <begin position="180"/>
        <end position="199"/>
    </location>
</feature>
<reference evidence="2 3" key="1">
    <citation type="submission" date="2017-11" db="EMBL/GenBank/DDBJ databases">
        <title>The genome of Rhizophagus clarus HR1 reveals common genetic basis of auxotrophy among arbuscular mycorrhizal fungi.</title>
        <authorList>
            <person name="Kobayashi Y."/>
        </authorList>
    </citation>
    <scope>NUCLEOTIDE SEQUENCE [LARGE SCALE GENOMIC DNA]</scope>
    <source>
        <strain evidence="2 3">HR1</strain>
    </source>
</reference>
<feature type="transmembrane region" description="Helical" evidence="1">
    <location>
        <begin position="206"/>
        <end position="222"/>
    </location>
</feature>
<feature type="transmembrane region" description="Helical" evidence="1">
    <location>
        <begin position="64"/>
        <end position="83"/>
    </location>
</feature>
<dbReference type="PANTHER" id="PTHR33802">
    <property type="entry name" value="SI:CH211-161H7.5-RELATED"/>
    <property type="match status" value="1"/>
</dbReference>